<sequence length="127" mass="13771">MTAIPKTRVLFVHGMGRSPLSGWPMLRQLKAAGFEVGCFGYFTSVESFSCIAERLARRIAEIAAQGEYILIGHSLGGVLIRAAVNSLPATVRLPAHVFLLGSPTRASRLAQRFGRNPVFRRLTGDCG</sequence>
<keyword evidence="2" id="KW-0378">Hydrolase</keyword>
<dbReference type="Proteomes" id="UP001524586">
    <property type="component" value="Unassembled WGS sequence"/>
</dbReference>
<feature type="domain" description="AB hydrolase-1" evidence="1">
    <location>
        <begin position="9"/>
        <end position="114"/>
    </location>
</feature>
<dbReference type="PANTHER" id="PTHR37946">
    <property type="entry name" value="SLL1969 PROTEIN"/>
    <property type="match status" value="1"/>
</dbReference>
<keyword evidence="3" id="KW-1185">Reference proteome</keyword>
<dbReference type="Pfam" id="PF12697">
    <property type="entry name" value="Abhydrolase_6"/>
    <property type="match status" value="1"/>
</dbReference>
<dbReference type="Gene3D" id="3.40.50.1820">
    <property type="entry name" value="alpha/beta hydrolase"/>
    <property type="match status" value="1"/>
</dbReference>
<evidence type="ECO:0000259" key="1">
    <source>
        <dbReference type="Pfam" id="PF12697"/>
    </source>
</evidence>
<gene>
    <name evidence="2" type="ORF">NP596_19840</name>
</gene>
<comment type="caution">
    <text evidence="2">The sequence shown here is derived from an EMBL/GenBank/DDBJ whole genome shotgun (WGS) entry which is preliminary data.</text>
</comment>
<dbReference type="EMBL" id="JANIBK010000212">
    <property type="protein sequence ID" value="MCQ8130716.1"/>
    <property type="molecule type" value="Genomic_DNA"/>
</dbReference>
<feature type="non-terminal residue" evidence="2">
    <location>
        <position position="127"/>
    </location>
</feature>
<name>A0ABT1UCA6_9GAMM</name>
<evidence type="ECO:0000313" key="3">
    <source>
        <dbReference type="Proteomes" id="UP001524586"/>
    </source>
</evidence>
<dbReference type="SUPFAM" id="SSF53474">
    <property type="entry name" value="alpha/beta-Hydrolases"/>
    <property type="match status" value="1"/>
</dbReference>
<dbReference type="RefSeq" id="WP_256617128.1">
    <property type="nucleotide sequence ID" value="NZ_JANIBK010000212.1"/>
</dbReference>
<dbReference type="GO" id="GO:0016787">
    <property type="term" value="F:hydrolase activity"/>
    <property type="evidence" value="ECO:0007669"/>
    <property type="project" value="UniProtKB-KW"/>
</dbReference>
<proteinExistence type="predicted"/>
<accession>A0ABT1UCA6</accession>
<protein>
    <submittedName>
        <fullName evidence="2">Alpha/beta fold hydrolase</fullName>
    </submittedName>
</protein>
<dbReference type="PANTHER" id="PTHR37946:SF1">
    <property type="entry name" value="SLL1969 PROTEIN"/>
    <property type="match status" value="1"/>
</dbReference>
<evidence type="ECO:0000313" key="2">
    <source>
        <dbReference type="EMBL" id="MCQ8130716.1"/>
    </source>
</evidence>
<dbReference type="InterPro" id="IPR000073">
    <property type="entry name" value="AB_hydrolase_1"/>
</dbReference>
<reference evidence="2 3" key="1">
    <citation type="submission" date="2022-07" db="EMBL/GenBank/DDBJ databases">
        <title>Methylomonas rivi sp. nov., Methylomonas rosea sp. nov., Methylomonas aureus sp. nov. and Methylomonas subterranea sp. nov., four novel methanotrophs isolated from a freshwater creek and the deep terrestrial subsurface.</title>
        <authorList>
            <person name="Abin C."/>
            <person name="Sankaranarayanan K."/>
            <person name="Garner C."/>
            <person name="Sindelar R."/>
            <person name="Kotary K."/>
            <person name="Garner R."/>
            <person name="Barclay S."/>
            <person name="Lawson P."/>
            <person name="Krumholz L."/>
        </authorList>
    </citation>
    <scope>NUCLEOTIDE SEQUENCE [LARGE SCALE GENOMIC DNA]</scope>
    <source>
        <strain evidence="2 3">WSC-6</strain>
    </source>
</reference>
<dbReference type="InterPro" id="IPR029058">
    <property type="entry name" value="AB_hydrolase_fold"/>
</dbReference>
<organism evidence="2 3">
    <name type="scientific">Methylomonas rivi</name>
    <dbReference type="NCBI Taxonomy" id="2952226"/>
    <lineage>
        <taxon>Bacteria</taxon>
        <taxon>Pseudomonadati</taxon>
        <taxon>Pseudomonadota</taxon>
        <taxon>Gammaproteobacteria</taxon>
        <taxon>Methylococcales</taxon>
        <taxon>Methylococcaceae</taxon>
        <taxon>Methylomonas</taxon>
    </lineage>
</organism>